<keyword evidence="2" id="KW-1185">Reference proteome</keyword>
<dbReference type="EMBL" id="JADYXP020000005">
    <property type="protein sequence ID" value="KAL0123572.1"/>
    <property type="molecule type" value="Genomic_DNA"/>
</dbReference>
<proteinExistence type="predicted"/>
<evidence type="ECO:0000313" key="2">
    <source>
        <dbReference type="Proteomes" id="UP001430953"/>
    </source>
</evidence>
<dbReference type="Proteomes" id="UP001430953">
    <property type="component" value="Unassembled WGS sequence"/>
</dbReference>
<comment type="caution">
    <text evidence="1">The sequence shown here is derived from an EMBL/GenBank/DDBJ whole genome shotgun (WGS) entry which is preliminary data.</text>
</comment>
<protein>
    <submittedName>
        <fullName evidence="1">Uncharacterized protein</fullName>
    </submittedName>
</protein>
<evidence type="ECO:0000313" key="1">
    <source>
        <dbReference type="EMBL" id="KAL0123572.1"/>
    </source>
</evidence>
<reference evidence="1 2" key="1">
    <citation type="submission" date="2023-03" db="EMBL/GenBank/DDBJ databases">
        <title>High recombination rates correlate with genetic variation in Cardiocondyla obscurior ants.</title>
        <authorList>
            <person name="Errbii M."/>
        </authorList>
    </citation>
    <scope>NUCLEOTIDE SEQUENCE [LARGE SCALE GENOMIC DNA]</scope>
    <source>
        <strain evidence="1">Alpha-2009</strain>
        <tissue evidence="1">Whole body</tissue>
    </source>
</reference>
<organism evidence="1 2">
    <name type="scientific">Cardiocondyla obscurior</name>
    <dbReference type="NCBI Taxonomy" id="286306"/>
    <lineage>
        <taxon>Eukaryota</taxon>
        <taxon>Metazoa</taxon>
        <taxon>Ecdysozoa</taxon>
        <taxon>Arthropoda</taxon>
        <taxon>Hexapoda</taxon>
        <taxon>Insecta</taxon>
        <taxon>Pterygota</taxon>
        <taxon>Neoptera</taxon>
        <taxon>Endopterygota</taxon>
        <taxon>Hymenoptera</taxon>
        <taxon>Apocrita</taxon>
        <taxon>Aculeata</taxon>
        <taxon>Formicoidea</taxon>
        <taxon>Formicidae</taxon>
        <taxon>Myrmicinae</taxon>
        <taxon>Cardiocondyla</taxon>
    </lineage>
</organism>
<dbReference type="AlphaFoldDB" id="A0AAW2G862"/>
<accession>A0AAW2G862</accession>
<gene>
    <name evidence="1" type="ORF">PUN28_005825</name>
</gene>
<name>A0AAW2G862_9HYME</name>
<sequence>MNRAHLFKLLACLPANGRRAEGFSVRLSRPRQAEHPCRSEFARTARRYAKCTRGRRSPRRSGRDTFACKLRSRSRQIKRANRGTAFTGTRVTRCVGARKIRKQRVVICISCILLISYIEISITSREAHLSKCRSLP</sequence>